<dbReference type="GO" id="GO:0006260">
    <property type="term" value="P:DNA replication"/>
    <property type="evidence" value="ECO:0007669"/>
    <property type="project" value="UniProtKB-KW"/>
</dbReference>
<evidence type="ECO:0000313" key="10">
    <source>
        <dbReference type="EMBL" id="BCN29732.1"/>
    </source>
</evidence>
<evidence type="ECO:0000256" key="6">
    <source>
        <dbReference type="ARBA" id="ARBA00022839"/>
    </source>
</evidence>
<evidence type="ECO:0000256" key="5">
    <source>
        <dbReference type="ARBA" id="ARBA00022801"/>
    </source>
</evidence>
<dbReference type="AlphaFoldDB" id="A0A7R7EJS1"/>
<dbReference type="CDD" id="cd00840">
    <property type="entry name" value="MPP_Mre11_N"/>
    <property type="match status" value="1"/>
</dbReference>
<reference evidence="10 11" key="1">
    <citation type="submission" date="2020-11" db="EMBL/GenBank/DDBJ databases">
        <title>Draft genome sequencing of a Lachnospiraceae strain isolated from anoxic soil subjected to BSD treatment.</title>
        <authorList>
            <person name="Uek A."/>
            <person name="Tonouchi A."/>
        </authorList>
    </citation>
    <scope>NUCLEOTIDE SEQUENCE [LARGE SCALE GENOMIC DNA]</scope>
    <source>
        <strain evidence="10 11">TB5</strain>
    </source>
</reference>
<dbReference type="InterPro" id="IPR050535">
    <property type="entry name" value="DNA_Repair-Maintenance_Comp"/>
</dbReference>
<dbReference type="RefSeq" id="WP_271714996.1">
    <property type="nucleotide sequence ID" value="NZ_AP024169.1"/>
</dbReference>
<dbReference type="InterPro" id="IPR026843">
    <property type="entry name" value="SbcD_C"/>
</dbReference>
<dbReference type="InterPro" id="IPR004593">
    <property type="entry name" value="SbcD"/>
</dbReference>
<comment type="subunit">
    <text evidence="2 7">Heterodimer of SbcC and SbcD.</text>
</comment>
<gene>
    <name evidence="7 10" type="primary">sbcD</name>
    <name evidence="10" type="ORF">bsdtb5_10270</name>
</gene>
<dbReference type="PANTHER" id="PTHR30337">
    <property type="entry name" value="COMPONENT OF ATP-DEPENDENT DSDNA EXONUCLEASE"/>
    <property type="match status" value="1"/>
</dbReference>
<dbReference type="GO" id="GO:0004519">
    <property type="term" value="F:endonuclease activity"/>
    <property type="evidence" value="ECO:0007669"/>
    <property type="project" value="UniProtKB-KW"/>
</dbReference>
<feature type="domain" description="Calcineurin-like phosphoesterase" evidence="8">
    <location>
        <begin position="1"/>
        <end position="219"/>
    </location>
</feature>
<dbReference type="InterPro" id="IPR004843">
    <property type="entry name" value="Calcineurin-like_PHP"/>
</dbReference>
<protein>
    <recommendedName>
        <fullName evidence="3 7">Nuclease SbcCD subunit D</fullName>
    </recommendedName>
</protein>
<organism evidence="10 11">
    <name type="scientific">Anaeromicropila herbilytica</name>
    <dbReference type="NCBI Taxonomy" id="2785025"/>
    <lineage>
        <taxon>Bacteria</taxon>
        <taxon>Bacillati</taxon>
        <taxon>Bacillota</taxon>
        <taxon>Clostridia</taxon>
        <taxon>Lachnospirales</taxon>
        <taxon>Lachnospiraceae</taxon>
        <taxon>Anaeromicropila</taxon>
    </lineage>
</organism>
<sequence>MKFIHTADLHIGKFVNEFSMLKDQEYILNQMIDIIEEEQADGLIIAGDIYDRSIPPAEAVSVLDNFLSRLVDKGIRIFMISGNHDSPERIGFAKSIVEEKGLYIAGTYDGNARSITLQDKYGNLNIHLLPFVKPAVVKYYLQEDKIEDYHHSVEAMIKKFDIVENERNILLTHYFITSGATIPEISDSESVISVGGVDNVDASVFEGYDYVALGHIHRPQIIGGSHIRYAGSPIKYSFSEVHHKKSVTVIELKEKGKVDIRTRELTPIHNMRKIKGNLKELMSEDIIKEADVNDYIQATLTDADEIMDPIGTLRSVYPNTMQVIIEKNIKNNENVVAFEKIKNRSTIDIYEEFYQSVTGQEFDEKRYEVMKEIIEEASGEEV</sequence>
<comment type="similarity">
    <text evidence="1 7">Belongs to the SbcD family.</text>
</comment>
<evidence type="ECO:0000256" key="2">
    <source>
        <dbReference type="ARBA" id="ARBA00011322"/>
    </source>
</evidence>
<evidence type="ECO:0000259" key="8">
    <source>
        <dbReference type="Pfam" id="PF00149"/>
    </source>
</evidence>
<keyword evidence="7" id="KW-0255">Endonuclease</keyword>
<evidence type="ECO:0000256" key="3">
    <source>
        <dbReference type="ARBA" id="ARBA00013365"/>
    </source>
</evidence>
<evidence type="ECO:0000259" key="9">
    <source>
        <dbReference type="Pfam" id="PF12320"/>
    </source>
</evidence>
<dbReference type="Pfam" id="PF00149">
    <property type="entry name" value="Metallophos"/>
    <property type="match status" value="1"/>
</dbReference>
<keyword evidence="4 7" id="KW-0540">Nuclease</keyword>
<dbReference type="PANTHER" id="PTHR30337:SF0">
    <property type="entry name" value="NUCLEASE SBCCD SUBUNIT D"/>
    <property type="match status" value="1"/>
</dbReference>
<dbReference type="KEGG" id="ahb:bsdtb5_10270"/>
<proteinExistence type="inferred from homology"/>
<dbReference type="EMBL" id="AP024169">
    <property type="protein sequence ID" value="BCN29732.1"/>
    <property type="molecule type" value="Genomic_DNA"/>
</dbReference>
<dbReference type="InterPro" id="IPR029052">
    <property type="entry name" value="Metallo-depent_PP-like"/>
</dbReference>
<evidence type="ECO:0000256" key="1">
    <source>
        <dbReference type="ARBA" id="ARBA00010555"/>
    </source>
</evidence>
<keyword evidence="5 7" id="KW-0378">Hydrolase</keyword>
<dbReference type="Pfam" id="PF12320">
    <property type="entry name" value="SbcD_C"/>
    <property type="match status" value="1"/>
</dbReference>
<evidence type="ECO:0000256" key="7">
    <source>
        <dbReference type="RuleBase" id="RU363069"/>
    </source>
</evidence>
<name>A0A7R7EJS1_9FIRM</name>
<accession>A0A7R7EJS1</accession>
<dbReference type="Proteomes" id="UP000595897">
    <property type="component" value="Chromosome"/>
</dbReference>
<dbReference type="NCBIfam" id="TIGR00619">
    <property type="entry name" value="sbcd"/>
    <property type="match status" value="1"/>
</dbReference>
<feature type="domain" description="Nuclease SbcCD subunit D C-terminal" evidence="9">
    <location>
        <begin position="269"/>
        <end position="357"/>
    </location>
</feature>
<keyword evidence="6 7" id="KW-0269">Exonuclease</keyword>
<dbReference type="InterPro" id="IPR041796">
    <property type="entry name" value="Mre11_N"/>
</dbReference>
<keyword evidence="11" id="KW-1185">Reference proteome</keyword>
<dbReference type="GO" id="GO:0008408">
    <property type="term" value="F:3'-5' exonuclease activity"/>
    <property type="evidence" value="ECO:0007669"/>
    <property type="project" value="InterPro"/>
</dbReference>
<evidence type="ECO:0000313" key="11">
    <source>
        <dbReference type="Proteomes" id="UP000595897"/>
    </source>
</evidence>
<evidence type="ECO:0000256" key="4">
    <source>
        <dbReference type="ARBA" id="ARBA00022722"/>
    </source>
</evidence>
<keyword evidence="7" id="KW-0235">DNA replication</keyword>
<dbReference type="Gene3D" id="3.60.21.10">
    <property type="match status" value="1"/>
</dbReference>
<keyword evidence="7" id="KW-0233">DNA recombination</keyword>
<comment type="function">
    <text evidence="7">SbcCD cleaves DNA hairpin structures. These structures can inhibit DNA replication and are intermediates in certain DNA recombination reactions. The complex acts as a 3'-&gt;5' double strand exonuclease that can open hairpins. It also has a 5' single-strand endonuclease activity.</text>
</comment>
<dbReference type="SUPFAM" id="SSF56300">
    <property type="entry name" value="Metallo-dependent phosphatases"/>
    <property type="match status" value="1"/>
</dbReference>
<dbReference type="GO" id="GO:0006310">
    <property type="term" value="P:DNA recombination"/>
    <property type="evidence" value="ECO:0007669"/>
    <property type="project" value="UniProtKB-KW"/>
</dbReference>